<evidence type="ECO:0000313" key="3">
    <source>
        <dbReference type="Proteomes" id="UP000295703"/>
    </source>
</evidence>
<feature type="signal peptide" evidence="1">
    <location>
        <begin position="1"/>
        <end position="27"/>
    </location>
</feature>
<dbReference type="AlphaFoldDB" id="A0A4R8R6V7"/>
<dbReference type="Proteomes" id="UP000295703">
    <property type="component" value="Unassembled WGS sequence"/>
</dbReference>
<keyword evidence="1" id="KW-0732">Signal</keyword>
<proteinExistence type="predicted"/>
<organism evidence="2 3">
    <name type="scientific">Colletotrichum trifolii</name>
    <dbReference type="NCBI Taxonomy" id="5466"/>
    <lineage>
        <taxon>Eukaryota</taxon>
        <taxon>Fungi</taxon>
        <taxon>Dikarya</taxon>
        <taxon>Ascomycota</taxon>
        <taxon>Pezizomycotina</taxon>
        <taxon>Sordariomycetes</taxon>
        <taxon>Hypocreomycetidae</taxon>
        <taxon>Glomerellales</taxon>
        <taxon>Glomerellaceae</taxon>
        <taxon>Colletotrichum</taxon>
        <taxon>Colletotrichum orbiculare species complex</taxon>
    </lineage>
</organism>
<evidence type="ECO:0000256" key="1">
    <source>
        <dbReference type="SAM" id="SignalP"/>
    </source>
</evidence>
<reference evidence="2 3" key="1">
    <citation type="submission" date="2018-12" db="EMBL/GenBank/DDBJ databases">
        <title>Genome sequence and assembly of Colletotrichum trifolii.</title>
        <authorList>
            <person name="Gan P."/>
            <person name="Shirasu K."/>
        </authorList>
    </citation>
    <scope>NUCLEOTIDE SEQUENCE [LARGE SCALE GENOMIC DNA]</scope>
    <source>
        <strain evidence="2 3">543-2</strain>
    </source>
</reference>
<dbReference type="EMBL" id="RYZW01000078">
    <property type="protein sequence ID" value="TDZ51754.1"/>
    <property type="molecule type" value="Genomic_DNA"/>
</dbReference>
<name>A0A4R8R6V7_COLTR</name>
<protein>
    <submittedName>
        <fullName evidence="2">Uncharacterized protein</fullName>
    </submittedName>
</protein>
<keyword evidence="3" id="KW-1185">Reference proteome</keyword>
<accession>A0A4R8R6V7</accession>
<gene>
    <name evidence="2" type="ORF">CTRI78_v007418</name>
</gene>
<evidence type="ECO:0000313" key="2">
    <source>
        <dbReference type="EMBL" id="TDZ51754.1"/>
    </source>
</evidence>
<feature type="chain" id="PRO_5020574011" evidence="1">
    <location>
        <begin position="28"/>
        <end position="353"/>
    </location>
</feature>
<sequence>MASTALPWLRPSFRLLLSWLILHGVLAGAAPTPGAIGTHEDDFLSLPIAHGALALAKRARKQFKEFPSHYEGRIDKGRFLLSLFGLSEEQAKIENEDRDVASPWQDPKAVEQWGWTRTLKRPPFYDYEDDAPESVLDLVPGFGFSLNKAFNDPAHEIDGDDNVLSSYKHNGPFKLPNGDAGRSTNAMYNNVLNPKAGAVIFDRNFSPRYKTTIKKVQGDVPELEILSDIIYFQWLEVCAQEDVSPDKINVIFRAHVTYAPTFQLVMRTLKEKGLESIPGWRDKVVFPMNTDQGLAILGSVHGAGAALFLIQHKERFGLKKITEVTVWGDYNEPGLENDPEEAFLNLRFTVTDA</sequence>
<comment type="caution">
    <text evidence="2">The sequence shown here is derived from an EMBL/GenBank/DDBJ whole genome shotgun (WGS) entry which is preliminary data.</text>
</comment>
<dbReference type="STRING" id="5466.A0A4R8R6V7"/>